<evidence type="ECO:0000256" key="4">
    <source>
        <dbReference type="ARBA" id="ARBA00023163"/>
    </source>
</evidence>
<dbReference type="SUPFAM" id="SSF53850">
    <property type="entry name" value="Periplasmic binding protein-like II"/>
    <property type="match status" value="1"/>
</dbReference>
<dbReference type="PROSITE" id="PS50931">
    <property type="entry name" value="HTH_LYSR"/>
    <property type="match status" value="1"/>
</dbReference>
<dbReference type="PANTHER" id="PTHR30419:SF8">
    <property type="entry name" value="NITROGEN ASSIMILATION TRANSCRIPTIONAL ACTIVATOR-RELATED"/>
    <property type="match status" value="1"/>
</dbReference>
<dbReference type="InterPro" id="IPR000847">
    <property type="entry name" value="LysR_HTH_N"/>
</dbReference>
<name>A0ABS9R954_9FIRM</name>
<organism evidence="6 7">
    <name type="scientific">Amedibacillus hominis</name>
    <dbReference type="NCBI Taxonomy" id="2897776"/>
    <lineage>
        <taxon>Bacteria</taxon>
        <taxon>Bacillati</taxon>
        <taxon>Bacillota</taxon>
        <taxon>Erysipelotrichia</taxon>
        <taxon>Erysipelotrichales</taxon>
        <taxon>Erysipelotrichaceae</taxon>
        <taxon>Amedibacillus</taxon>
    </lineage>
</organism>
<evidence type="ECO:0000313" key="7">
    <source>
        <dbReference type="Proteomes" id="UP001202402"/>
    </source>
</evidence>
<protein>
    <submittedName>
        <fullName evidence="6">LysR family transcriptional regulator</fullName>
    </submittedName>
</protein>
<dbReference type="PRINTS" id="PR00039">
    <property type="entry name" value="HTHLYSR"/>
</dbReference>
<dbReference type="InterPro" id="IPR005119">
    <property type="entry name" value="LysR_subst-bd"/>
</dbReference>
<keyword evidence="7" id="KW-1185">Reference proteome</keyword>
<dbReference type="SUPFAM" id="SSF46785">
    <property type="entry name" value="Winged helix' DNA-binding domain"/>
    <property type="match status" value="1"/>
</dbReference>
<dbReference type="CDD" id="cd05466">
    <property type="entry name" value="PBP2_LTTR_substrate"/>
    <property type="match status" value="1"/>
</dbReference>
<dbReference type="Pfam" id="PF00126">
    <property type="entry name" value="HTH_1"/>
    <property type="match status" value="1"/>
</dbReference>
<dbReference type="InterPro" id="IPR036388">
    <property type="entry name" value="WH-like_DNA-bd_sf"/>
</dbReference>
<dbReference type="Pfam" id="PF03466">
    <property type="entry name" value="LysR_substrate"/>
    <property type="match status" value="1"/>
</dbReference>
<feature type="domain" description="HTH lysR-type" evidence="5">
    <location>
        <begin position="1"/>
        <end position="58"/>
    </location>
</feature>
<proteinExistence type="inferred from homology"/>
<dbReference type="RefSeq" id="WP_117453198.1">
    <property type="nucleotide sequence ID" value="NZ_JAKVPQ010000011.1"/>
</dbReference>
<evidence type="ECO:0000256" key="2">
    <source>
        <dbReference type="ARBA" id="ARBA00023015"/>
    </source>
</evidence>
<comment type="caution">
    <text evidence="6">The sequence shown here is derived from an EMBL/GenBank/DDBJ whole genome shotgun (WGS) entry which is preliminary data.</text>
</comment>
<dbReference type="InterPro" id="IPR036390">
    <property type="entry name" value="WH_DNA-bd_sf"/>
</dbReference>
<sequence length="295" mass="34300">MELRVLRYFLTVAREQNITRAANILHITQPTLSRQLIQLEEELHTQLFIRGKNQISLTEEGMLLRRRAEDIIDLADKTEKEFANREEMISGDIFIGSGETQAMRMMADVMKTFHEQYPFTNFHMFSGNADDIKEKIDKGLIDLALLMEPVQLDKYDFIRLPYKETWGVLTRKDSRLAQKSVITPDDLRNENLIITRRAIVQNEIASWFHEEYEHLQIISTYNLIYNAAIMAEQGMGHVICFDKLAPTDEHSILCFRPFSPTLETGVVLVWKKHQLFSPAAHKLLENLKEAFTKES</sequence>
<dbReference type="Proteomes" id="UP001202402">
    <property type="component" value="Unassembled WGS sequence"/>
</dbReference>
<evidence type="ECO:0000313" key="6">
    <source>
        <dbReference type="EMBL" id="MCH4286195.1"/>
    </source>
</evidence>
<dbReference type="PANTHER" id="PTHR30419">
    <property type="entry name" value="HTH-TYPE TRANSCRIPTIONAL REGULATOR YBHD"/>
    <property type="match status" value="1"/>
</dbReference>
<comment type="similarity">
    <text evidence="1">Belongs to the LysR transcriptional regulatory family.</text>
</comment>
<reference evidence="6 7" key="1">
    <citation type="submission" date="2022-02" db="EMBL/GenBank/DDBJ databases">
        <title>Genome of Erysipelotrichaceae sp. nov. NSJ-176 isolated from human feces.</title>
        <authorList>
            <person name="Abdugheni R."/>
        </authorList>
    </citation>
    <scope>NUCLEOTIDE SEQUENCE [LARGE SCALE GENOMIC DNA]</scope>
    <source>
        <strain evidence="6 7">NSJ-176</strain>
    </source>
</reference>
<evidence type="ECO:0000259" key="5">
    <source>
        <dbReference type="PROSITE" id="PS50931"/>
    </source>
</evidence>
<accession>A0ABS9R954</accession>
<evidence type="ECO:0000256" key="3">
    <source>
        <dbReference type="ARBA" id="ARBA00023125"/>
    </source>
</evidence>
<gene>
    <name evidence="6" type="ORF">LQE99_13800</name>
</gene>
<dbReference type="InterPro" id="IPR050950">
    <property type="entry name" value="HTH-type_LysR_regulators"/>
</dbReference>
<keyword evidence="4" id="KW-0804">Transcription</keyword>
<dbReference type="Gene3D" id="1.10.10.10">
    <property type="entry name" value="Winged helix-like DNA-binding domain superfamily/Winged helix DNA-binding domain"/>
    <property type="match status" value="1"/>
</dbReference>
<evidence type="ECO:0000256" key="1">
    <source>
        <dbReference type="ARBA" id="ARBA00009437"/>
    </source>
</evidence>
<keyword evidence="3" id="KW-0238">DNA-binding</keyword>
<keyword evidence="2" id="KW-0805">Transcription regulation</keyword>
<dbReference type="Gene3D" id="3.40.190.290">
    <property type="match status" value="1"/>
</dbReference>
<dbReference type="EMBL" id="JAKVPQ010000011">
    <property type="protein sequence ID" value="MCH4286195.1"/>
    <property type="molecule type" value="Genomic_DNA"/>
</dbReference>